<feature type="transmembrane region" description="Helical" evidence="1">
    <location>
        <begin position="63"/>
        <end position="85"/>
    </location>
</feature>
<feature type="transmembrane region" description="Helical" evidence="1">
    <location>
        <begin position="167"/>
        <end position="189"/>
    </location>
</feature>
<gene>
    <name evidence="2" type="ORF">EV199_1838</name>
</gene>
<proteinExistence type="predicted"/>
<comment type="caution">
    <text evidence="2">The sequence shown here is derived from an EMBL/GenBank/DDBJ whole genome shotgun (WGS) entry which is preliminary data.</text>
</comment>
<evidence type="ECO:0000313" key="2">
    <source>
        <dbReference type="EMBL" id="RZS75962.1"/>
    </source>
</evidence>
<keyword evidence="1" id="KW-0472">Membrane</keyword>
<evidence type="ECO:0000313" key="3">
    <source>
        <dbReference type="Proteomes" id="UP000293874"/>
    </source>
</evidence>
<feature type="transmembrane region" description="Helical" evidence="1">
    <location>
        <begin position="237"/>
        <end position="263"/>
    </location>
</feature>
<dbReference type="EMBL" id="SGXA01000001">
    <property type="protein sequence ID" value="RZS75962.1"/>
    <property type="molecule type" value="Genomic_DNA"/>
</dbReference>
<dbReference type="InterPro" id="IPR018750">
    <property type="entry name" value="DUF2306_membrane"/>
</dbReference>
<dbReference type="OrthoDB" id="6385003at2"/>
<accession>A0A4Q7N4M0</accession>
<protein>
    <submittedName>
        <fullName evidence="2">Putative membrane protein DUF2306</fullName>
    </submittedName>
</protein>
<dbReference type="AlphaFoldDB" id="A0A4Q7N4M0"/>
<name>A0A4Q7N4M0_9BACT</name>
<organism evidence="2 3">
    <name type="scientific">Pseudobacter ginsenosidimutans</name>
    <dbReference type="NCBI Taxonomy" id="661488"/>
    <lineage>
        <taxon>Bacteria</taxon>
        <taxon>Pseudomonadati</taxon>
        <taxon>Bacteroidota</taxon>
        <taxon>Chitinophagia</taxon>
        <taxon>Chitinophagales</taxon>
        <taxon>Chitinophagaceae</taxon>
        <taxon>Pseudobacter</taxon>
    </lineage>
</organism>
<dbReference type="Pfam" id="PF10067">
    <property type="entry name" value="DUF2306"/>
    <property type="match status" value="1"/>
</dbReference>
<keyword evidence="1" id="KW-1133">Transmembrane helix</keyword>
<dbReference type="RefSeq" id="WP_130540294.1">
    <property type="nucleotide sequence ID" value="NZ_CP042431.1"/>
</dbReference>
<evidence type="ECO:0000256" key="1">
    <source>
        <dbReference type="SAM" id="Phobius"/>
    </source>
</evidence>
<sequence length="266" mass="30409">MRIPRSAALHLLKYITRFWFVVTFLGQLMFAWYILMVYYRSTALGNLEKWNSVNPHFYIKGDITGNLIFGVHVALAAIITILGPLQLIDQLRRKAPRFHRISGRIYIFSAFLISIAGLYLAWVRGTVGGLFSAITISINALIIIVCAYFTIRYAIQRKIHLHNQWAVHLLLGVSGVWLFRVFFMLWMLIHQAPVGFDPETFTGPFLYALGIFVYILPQGIVALYFRAKFSKWSYKKYAFSILLFVLTIGIAAGTAGAMMGMWLPRI</sequence>
<feature type="transmembrane region" description="Helical" evidence="1">
    <location>
        <begin position="129"/>
        <end position="155"/>
    </location>
</feature>
<feature type="transmembrane region" description="Helical" evidence="1">
    <location>
        <begin position="205"/>
        <end position="225"/>
    </location>
</feature>
<keyword evidence="1" id="KW-0812">Transmembrane</keyword>
<reference evidence="2 3" key="1">
    <citation type="submission" date="2019-02" db="EMBL/GenBank/DDBJ databases">
        <title>Genomic Encyclopedia of Type Strains, Phase IV (KMG-IV): sequencing the most valuable type-strain genomes for metagenomic binning, comparative biology and taxonomic classification.</title>
        <authorList>
            <person name="Goeker M."/>
        </authorList>
    </citation>
    <scope>NUCLEOTIDE SEQUENCE [LARGE SCALE GENOMIC DNA]</scope>
    <source>
        <strain evidence="2 3">DSM 18116</strain>
    </source>
</reference>
<feature type="transmembrane region" description="Helical" evidence="1">
    <location>
        <begin position="18"/>
        <end position="39"/>
    </location>
</feature>
<dbReference type="Proteomes" id="UP000293874">
    <property type="component" value="Unassembled WGS sequence"/>
</dbReference>
<keyword evidence="3" id="KW-1185">Reference proteome</keyword>
<feature type="transmembrane region" description="Helical" evidence="1">
    <location>
        <begin position="105"/>
        <end position="123"/>
    </location>
</feature>